<evidence type="ECO:0000313" key="4">
    <source>
        <dbReference type="Proteomes" id="UP000321362"/>
    </source>
</evidence>
<feature type="transmembrane region" description="Helical" evidence="1">
    <location>
        <begin position="312"/>
        <end position="332"/>
    </location>
</feature>
<keyword evidence="3" id="KW-0808">Transferase</keyword>
<dbReference type="PANTHER" id="PTHR23028">
    <property type="entry name" value="ACETYLTRANSFERASE"/>
    <property type="match status" value="1"/>
</dbReference>
<feature type="transmembrane region" description="Helical" evidence="1">
    <location>
        <begin position="344"/>
        <end position="363"/>
    </location>
</feature>
<feature type="domain" description="Acyltransferase 3" evidence="2">
    <location>
        <begin position="15"/>
        <end position="387"/>
    </location>
</feature>
<sequence>MADIDQKTHAIYDTRLEGLRGLCALIVMLAHFLLFNFFHSFKIPGFSFFAHLEFAHEAVLIFFVISGYVMGINHLNEKYNFANVVSYLKKRALRLYPIYLIALLISFTFDTNNGFSVTQLIGHLFFTQEFLVKTISSNTVLWSLSYEVVYYILFLGLWKSGKNVPKVCLVLSIAILIFISIGPELTIVKSVLIGWLFWMMGLFSSQQEKKTVAAIRGKWGSLFSYFSIILSIHFLGTGQLLIQALHFHGNYVFNVQIGDLLYLLPCFIIIVTITGRSVKYLHVAKIISFAIPAFHIFLLVYFRHHLLSNIDWVYATLYFVLAVVCLPFNFATSFFEKLNNVGRISYALYTFHFPVFYFLNIFLQKYLSGFWLLFTGLFCWAVITIFLSVGTERVLQPRIKKYFFAKA</sequence>
<feature type="transmembrane region" description="Helical" evidence="1">
    <location>
        <begin position="135"/>
        <end position="157"/>
    </location>
</feature>
<keyword evidence="3" id="KW-0012">Acyltransferase</keyword>
<evidence type="ECO:0000259" key="2">
    <source>
        <dbReference type="Pfam" id="PF01757"/>
    </source>
</evidence>
<reference evidence="3 4" key="1">
    <citation type="journal article" date="2013" name="J. Microbiol.">
        <title>Mucilaginibacter ginsenosidivorax sp. nov., with ginsenoside converting activity isolated from sediment.</title>
        <authorList>
            <person name="Kim J.K."/>
            <person name="Choi T.E."/>
            <person name="Liu Q.M."/>
            <person name="Park H.Y."/>
            <person name="Yi T.H."/>
            <person name="Yoon M.H."/>
            <person name="Kim S.C."/>
            <person name="Im W.T."/>
        </authorList>
    </citation>
    <scope>NUCLEOTIDE SEQUENCE [LARGE SCALE GENOMIC DNA]</scope>
    <source>
        <strain evidence="3 4">KHI28</strain>
    </source>
</reference>
<feature type="transmembrane region" description="Helical" evidence="1">
    <location>
        <begin position="21"/>
        <end position="38"/>
    </location>
</feature>
<protein>
    <submittedName>
        <fullName evidence="3">Acyltransferase</fullName>
    </submittedName>
</protein>
<dbReference type="GO" id="GO:0000271">
    <property type="term" value="P:polysaccharide biosynthetic process"/>
    <property type="evidence" value="ECO:0007669"/>
    <property type="project" value="TreeGrafter"/>
</dbReference>
<evidence type="ECO:0000256" key="1">
    <source>
        <dbReference type="SAM" id="Phobius"/>
    </source>
</evidence>
<feature type="transmembrane region" description="Helical" evidence="1">
    <location>
        <begin position="164"/>
        <end position="181"/>
    </location>
</feature>
<keyword evidence="1" id="KW-0472">Membrane</keyword>
<feature type="transmembrane region" description="Helical" evidence="1">
    <location>
        <begin position="225"/>
        <end position="245"/>
    </location>
</feature>
<organism evidence="3 4">
    <name type="scientific">Mucilaginibacter ginsenosidivorax</name>
    <dbReference type="NCBI Taxonomy" id="862126"/>
    <lineage>
        <taxon>Bacteria</taxon>
        <taxon>Pseudomonadati</taxon>
        <taxon>Bacteroidota</taxon>
        <taxon>Sphingobacteriia</taxon>
        <taxon>Sphingobacteriales</taxon>
        <taxon>Sphingobacteriaceae</taxon>
        <taxon>Mucilaginibacter</taxon>
    </lineage>
</organism>
<gene>
    <name evidence="3" type="ORF">FSB76_18985</name>
</gene>
<feature type="transmembrane region" description="Helical" evidence="1">
    <location>
        <begin position="251"/>
        <end position="274"/>
    </location>
</feature>
<keyword evidence="1" id="KW-1133">Transmembrane helix</keyword>
<dbReference type="OrthoDB" id="9796461at2"/>
<dbReference type="GO" id="GO:0016020">
    <property type="term" value="C:membrane"/>
    <property type="evidence" value="ECO:0007669"/>
    <property type="project" value="TreeGrafter"/>
</dbReference>
<keyword evidence="1" id="KW-0812">Transmembrane</keyword>
<keyword evidence="4" id="KW-1185">Reference proteome</keyword>
<accession>A0A5B8W1M9</accession>
<name>A0A5B8W1M9_9SPHI</name>
<dbReference type="AlphaFoldDB" id="A0A5B8W1M9"/>
<feature type="transmembrane region" description="Helical" evidence="1">
    <location>
        <begin position="58"/>
        <end position="75"/>
    </location>
</feature>
<feature type="transmembrane region" description="Helical" evidence="1">
    <location>
        <begin position="369"/>
        <end position="391"/>
    </location>
</feature>
<dbReference type="InterPro" id="IPR050879">
    <property type="entry name" value="Acyltransferase_3"/>
</dbReference>
<dbReference type="InterPro" id="IPR002656">
    <property type="entry name" value="Acyl_transf_3_dom"/>
</dbReference>
<dbReference type="Proteomes" id="UP000321362">
    <property type="component" value="Chromosome"/>
</dbReference>
<proteinExistence type="predicted"/>
<feature type="transmembrane region" description="Helical" evidence="1">
    <location>
        <begin position="96"/>
        <end position="115"/>
    </location>
</feature>
<feature type="transmembrane region" description="Helical" evidence="1">
    <location>
        <begin position="187"/>
        <end position="204"/>
    </location>
</feature>
<dbReference type="Pfam" id="PF01757">
    <property type="entry name" value="Acyl_transf_3"/>
    <property type="match status" value="1"/>
</dbReference>
<feature type="transmembrane region" description="Helical" evidence="1">
    <location>
        <begin position="286"/>
        <end position="306"/>
    </location>
</feature>
<dbReference type="EMBL" id="CP042437">
    <property type="protein sequence ID" value="QEC77920.1"/>
    <property type="molecule type" value="Genomic_DNA"/>
</dbReference>
<dbReference type="KEGG" id="mgk:FSB76_18985"/>
<evidence type="ECO:0000313" key="3">
    <source>
        <dbReference type="EMBL" id="QEC77920.1"/>
    </source>
</evidence>
<dbReference type="PANTHER" id="PTHR23028:SF53">
    <property type="entry name" value="ACYL_TRANSF_3 DOMAIN-CONTAINING PROTEIN"/>
    <property type="match status" value="1"/>
</dbReference>
<dbReference type="RefSeq" id="WP_147056059.1">
    <property type="nucleotide sequence ID" value="NZ_CP042437.1"/>
</dbReference>
<dbReference type="GO" id="GO:0016747">
    <property type="term" value="F:acyltransferase activity, transferring groups other than amino-acyl groups"/>
    <property type="evidence" value="ECO:0007669"/>
    <property type="project" value="InterPro"/>
</dbReference>